<protein>
    <submittedName>
        <fullName evidence="2">Fatty acid-binding protein DegV</fullName>
    </submittedName>
</protein>
<dbReference type="OrthoDB" id="9775494at2"/>
<dbReference type="PANTHER" id="PTHR33434:SF2">
    <property type="entry name" value="FATTY ACID-BINDING PROTEIN TM_1468"/>
    <property type="match status" value="1"/>
</dbReference>
<organism evidence="2 3">
    <name type="scientific">Salipaludibacillus keqinensis</name>
    <dbReference type="NCBI Taxonomy" id="2045207"/>
    <lineage>
        <taxon>Bacteria</taxon>
        <taxon>Bacillati</taxon>
        <taxon>Bacillota</taxon>
        <taxon>Bacilli</taxon>
        <taxon>Bacillales</taxon>
        <taxon>Bacillaceae</taxon>
    </lineage>
</organism>
<dbReference type="EMBL" id="PDOD01000001">
    <property type="protein sequence ID" value="PYZ95015.1"/>
    <property type="molecule type" value="Genomic_DNA"/>
</dbReference>
<dbReference type="InterPro" id="IPR050270">
    <property type="entry name" value="DegV_domain_contain"/>
</dbReference>
<dbReference type="Pfam" id="PF02645">
    <property type="entry name" value="DegV"/>
    <property type="match status" value="1"/>
</dbReference>
<evidence type="ECO:0000313" key="3">
    <source>
        <dbReference type="Proteomes" id="UP000248214"/>
    </source>
</evidence>
<dbReference type="PANTHER" id="PTHR33434">
    <property type="entry name" value="DEGV DOMAIN-CONTAINING PROTEIN DR_1986-RELATED"/>
    <property type="match status" value="1"/>
</dbReference>
<gene>
    <name evidence="2" type="ORF">CR194_05730</name>
</gene>
<dbReference type="GO" id="GO:0008289">
    <property type="term" value="F:lipid binding"/>
    <property type="evidence" value="ECO:0007669"/>
    <property type="project" value="UniProtKB-KW"/>
</dbReference>
<dbReference type="SUPFAM" id="SSF82549">
    <property type="entry name" value="DAK1/DegV-like"/>
    <property type="match status" value="1"/>
</dbReference>
<evidence type="ECO:0000313" key="2">
    <source>
        <dbReference type="EMBL" id="PYZ95015.1"/>
    </source>
</evidence>
<dbReference type="Proteomes" id="UP000248214">
    <property type="component" value="Unassembled WGS sequence"/>
</dbReference>
<keyword evidence="3" id="KW-1185">Reference proteome</keyword>
<dbReference type="Gene3D" id="3.40.50.10170">
    <property type="match status" value="1"/>
</dbReference>
<sequence>MSEKKIAFVTDSTAFLPKELKEHPDVYVAPIVVISDEKEYEDGVDLSSNQLYEMIRNNKKVPKTSQPSIGKFEDLYEKLKQDYDAAISIHVSNKLSGTISSSTAGKDQAGFDVEIVDSYSLSFAMTKLITKAITLAEAGRDVKDIAHELREEVGRSRNYILLGNLEQLYKGGRMSGAQFLLGNVLKIKPILSINAEGELGLLERVRSEKKATNRMIELLKQSYDEESVKQVAIMHGNVLEKARELEKSIKEQIPDLDIIVGEISSSIAVHAGEGTVALFWNVEKE</sequence>
<evidence type="ECO:0000256" key="1">
    <source>
        <dbReference type="ARBA" id="ARBA00023121"/>
    </source>
</evidence>
<dbReference type="InterPro" id="IPR043168">
    <property type="entry name" value="DegV_C"/>
</dbReference>
<comment type="caution">
    <text evidence="2">The sequence shown here is derived from an EMBL/GenBank/DDBJ whole genome shotgun (WGS) entry which is preliminary data.</text>
</comment>
<dbReference type="InterPro" id="IPR003797">
    <property type="entry name" value="DegV"/>
</dbReference>
<reference evidence="2 3" key="1">
    <citation type="submission" date="2017-10" db="EMBL/GenBank/DDBJ databases">
        <title>Bacillus sp. nov., a halophilic bacterium isolated from a Keqin Lake.</title>
        <authorList>
            <person name="Wang H."/>
        </authorList>
    </citation>
    <scope>NUCLEOTIDE SEQUENCE [LARGE SCALE GENOMIC DNA]</scope>
    <source>
        <strain evidence="2 3">KQ-12</strain>
    </source>
</reference>
<name>A0A323TZI6_9BACI</name>
<dbReference type="PROSITE" id="PS51482">
    <property type="entry name" value="DEGV"/>
    <property type="match status" value="1"/>
</dbReference>
<dbReference type="AlphaFoldDB" id="A0A323TZI6"/>
<dbReference type="Gene3D" id="3.30.1180.10">
    <property type="match status" value="1"/>
</dbReference>
<keyword evidence="1" id="KW-0446">Lipid-binding</keyword>
<dbReference type="NCBIfam" id="TIGR00762">
    <property type="entry name" value="DegV"/>
    <property type="match status" value="1"/>
</dbReference>
<dbReference type="RefSeq" id="WP_110608650.1">
    <property type="nucleotide sequence ID" value="NZ_PDOD01000001.1"/>
</dbReference>
<proteinExistence type="predicted"/>
<accession>A0A323TZI6</accession>